<dbReference type="OrthoDB" id="9809216at2"/>
<dbReference type="InterPro" id="IPR025720">
    <property type="entry name" value="RibU"/>
</dbReference>
<dbReference type="PIRSF" id="PIRSF037778">
    <property type="entry name" value="UCP037778_transp_RibU"/>
    <property type="match status" value="1"/>
</dbReference>
<comment type="subcellular location">
    <subcellularLocation>
        <location evidence="1">Cell membrane</location>
        <topology evidence="1">Multi-pass membrane protein</topology>
    </subcellularLocation>
</comment>
<organism evidence="10 11">
    <name type="scientific">Alkaliphilus oremlandii (strain OhILAs)</name>
    <name type="common">Clostridium oremlandii (strain OhILAs)</name>
    <dbReference type="NCBI Taxonomy" id="350688"/>
    <lineage>
        <taxon>Bacteria</taxon>
        <taxon>Bacillati</taxon>
        <taxon>Bacillota</taxon>
        <taxon>Clostridia</taxon>
        <taxon>Peptostreptococcales</taxon>
        <taxon>Natronincolaceae</taxon>
        <taxon>Alkaliphilus</taxon>
    </lineage>
</organism>
<dbReference type="GO" id="GO:0005886">
    <property type="term" value="C:plasma membrane"/>
    <property type="evidence" value="ECO:0007669"/>
    <property type="project" value="UniProtKB-SubCell"/>
</dbReference>
<dbReference type="KEGG" id="aoe:Clos_2474"/>
<dbReference type="RefSeq" id="WP_012160313.1">
    <property type="nucleotide sequence ID" value="NC_009922.1"/>
</dbReference>
<evidence type="ECO:0000256" key="4">
    <source>
        <dbReference type="ARBA" id="ARBA00022475"/>
    </source>
</evidence>
<evidence type="ECO:0000256" key="5">
    <source>
        <dbReference type="ARBA" id="ARBA00022692"/>
    </source>
</evidence>
<dbReference type="EMBL" id="CP000853">
    <property type="protein sequence ID" value="ABW20006.1"/>
    <property type="molecule type" value="Genomic_DNA"/>
</dbReference>
<keyword evidence="6 9" id="KW-1133">Transmembrane helix</keyword>
<dbReference type="InterPro" id="IPR024529">
    <property type="entry name" value="ECF_trnsprt_substrate-spec"/>
</dbReference>
<feature type="transmembrane region" description="Helical" evidence="9">
    <location>
        <begin position="117"/>
        <end position="139"/>
    </location>
</feature>
<comment type="similarity">
    <text evidence="2 8">Belongs to the prokaryotic riboflavin transporter (P-RFT) (TC 2.A.87) family.</text>
</comment>
<dbReference type="eggNOG" id="COG3601">
    <property type="taxonomic scope" value="Bacteria"/>
</dbReference>
<evidence type="ECO:0000256" key="7">
    <source>
        <dbReference type="ARBA" id="ARBA00023136"/>
    </source>
</evidence>
<proteinExistence type="inferred from homology"/>
<keyword evidence="3 8" id="KW-0813">Transport</keyword>
<name>A8MJM4_ALKOO</name>
<dbReference type="PANTHER" id="PTHR38438:SF1">
    <property type="entry name" value="RIBOFLAVIN TRANSPORTER RIBU"/>
    <property type="match status" value="1"/>
</dbReference>
<dbReference type="AlphaFoldDB" id="A8MJM4"/>
<keyword evidence="5 9" id="KW-0812">Transmembrane</keyword>
<feature type="transmembrane region" description="Helical" evidence="9">
    <location>
        <begin position="54"/>
        <end position="74"/>
    </location>
</feature>
<dbReference type="Pfam" id="PF12822">
    <property type="entry name" value="ECF_trnsprt"/>
    <property type="match status" value="1"/>
</dbReference>
<evidence type="ECO:0000256" key="3">
    <source>
        <dbReference type="ARBA" id="ARBA00022448"/>
    </source>
</evidence>
<keyword evidence="7 8" id="KW-0472">Membrane</keyword>
<dbReference type="HOGENOM" id="CLU_086673_1_0_9"/>
<evidence type="ECO:0000256" key="2">
    <source>
        <dbReference type="ARBA" id="ARBA00005540"/>
    </source>
</evidence>
<dbReference type="Gene3D" id="1.10.1760.20">
    <property type="match status" value="1"/>
</dbReference>
<dbReference type="PANTHER" id="PTHR38438">
    <property type="entry name" value="RIBOFLAVIN TRANSPORTER RIBU"/>
    <property type="match status" value="1"/>
</dbReference>
<dbReference type="Proteomes" id="UP000000269">
    <property type="component" value="Chromosome"/>
</dbReference>
<evidence type="ECO:0000256" key="8">
    <source>
        <dbReference type="PIRNR" id="PIRNR037778"/>
    </source>
</evidence>
<evidence type="ECO:0000256" key="6">
    <source>
        <dbReference type="ARBA" id="ARBA00022989"/>
    </source>
</evidence>
<keyword evidence="11" id="KW-1185">Reference proteome</keyword>
<sequence>MEKTTKTMSVSRKKLTTNSLVKISVLAVIAFILMAMDFPLPMFPGFLKLDFSDIPALLGGFALGPVAGALIQLVKVMLHLTKTQTGGVGELANFLVGAAYVVPAAIIYHRKKDRKHALIGLTVATISMTVIGAIVNTYITLPFYSAFMPMDTIVQMGTVLNSRIVDVKTLVLYGISPFNIFKGAFIAFITLLIYKRVSPILKNH</sequence>
<feature type="transmembrane region" description="Helical" evidence="9">
    <location>
        <begin position="20"/>
        <end position="42"/>
    </location>
</feature>
<comment type="function">
    <text evidence="8">Probably a riboflavin-binding protein that interacts with the energy-coupling factor (ECF) ABC-transporter complex.</text>
</comment>
<dbReference type="GO" id="GO:0032217">
    <property type="term" value="F:riboflavin transmembrane transporter activity"/>
    <property type="evidence" value="ECO:0007669"/>
    <property type="project" value="UniProtKB-UniRule"/>
</dbReference>
<reference evidence="11" key="1">
    <citation type="submission" date="2007-10" db="EMBL/GenBank/DDBJ databases">
        <title>Complete genome of Alkaliphilus oremlandii OhILAs.</title>
        <authorList>
            <person name="Copeland A."/>
            <person name="Lucas S."/>
            <person name="Lapidus A."/>
            <person name="Barry K."/>
            <person name="Detter J.C."/>
            <person name="Glavina del Rio T."/>
            <person name="Hammon N."/>
            <person name="Israni S."/>
            <person name="Dalin E."/>
            <person name="Tice H."/>
            <person name="Pitluck S."/>
            <person name="Chain P."/>
            <person name="Malfatti S."/>
            <person name="Shin M."/>
            <person name="Vergez L."/>
            <person name="Schmutz J."/>
            <person name="Larimer F."/>
            <person name="Land M."/>
            <person name="Hauser L."/>
            <person name="Kyrpides N."/>
            <person name="Mikhailova N."/>
            <person name="Stolz J.F."/>
            <person name="Dawson A."/>
            <person name="Fisher E."/>
            <person name="Crable B."/>
            <person name="Perera E."/>
            <person name="Lisak J."/>
            <person name="Ranganathan M."/>
            <person name="Basu P."/>
            <person name="Richardson P."/>
        </authorList>
    </citation>
    <scope>NUCLEOTIDE SEQUENCE [LARGE SCALE GENOMIC DNA]</scope>
    <source>
        <strain evidence="11">OhILAs</strain>
    </source>
</reference>
<evidence type="ECO:0000256" key="1">
    <source>
        <dbReference type="ARBA" id="ARBA00004651"/>
    </source>
</evidence>
<evidence type="ECO:0000313" key="10">
    <source>
        <dbReference type="EMBL" id="ABW20006.1"/>
    </source>
</evidence>
<dbReference type="STRING" id="350688.Clos_2474"/>
<keyword evidence="4 8" id="KW-1003">Cell membrane</keyword>
<evidence type="ECO:0000313" key="11">
    <source>
        <dbReference type="Proteomes" id="UP000000269"/>
    </source>
</evidence>
<protein>
    <recommendedName>
        <fullName evidence="8">Riboflavin transporter</fullName>
    </recommendedName>
</protein>
<gene>
    <name evidence="10" type="ordered locus">Clos_2474</name>
</gene>
<feature type="transmembrane region" description="Helical" evidence="9">
    <location>
        <begin position="170"/>
        <end position="194"/>
    </location>
</feature>
<accession>A8MJM4</accession>
<evidence type="ECO:0000256" key="9">
    <source>
        <dbReference type="SAM" id="Phobius"/>
    </source>
</evidence>